<dbReference type="PRINTS" id="PR00260">
    <property type="entry name" value="CHEMTRNSDUCR"/>
</dbReference>
<reference evidence="13" key="1">
    <citation type="submission" date="2015-01" db="EMBL/GenBank/DDBJ databases">
        <authorList>
            <person name="Manzoor Shahid"/>
            <person name="Zubair Saima"/>
        </authorList>
    </citation>
    <scope>NUCLEOTIDE SEQUENCE [LARGE SCALE GENOMIC DNA]</scope>
    <source>
        <strain evidence="13">V1</strain>
    </source>
</reference>
<feature type="transmembrane region" description="Helical" evidence="9">
    <location>
        <begin position="13"/>
        <end position="34"/>
    </location>
</feature>
<dbReference type="SMART" id="SM00283">
    <property type="entry name" value="MA"/>
    <property type="match status" value="1"/>
</dbReference>
<proteinExistence type="inferred from homology"/>
<accession>A0A0B7GU88</accession>
<comment type="subcellular location">
    <subcellularLocation>
        <location evidence="1">Cell membrane</location>
        <topology evidence="1">Multi-pass membrane protein</topology>
    </subcellularLocation>
</comment>
<dbReference type="InterPro" id="IPR051310">
    <property type="entry name" value="MCP_chemotaxis"/>
</dbReference>
<dbReference type="Gene3D" id="6.10.340.10">
    <property type="match status" value="1"/>
</dbReference>
<dbReference type="EMBL" id="CDNC01000006">
    <property type="protein sequence ID" value="CEM61092.1"/>
    <property type="molecule type" value="Genomic_DNA"/>
</dbReference>
<evidence type="ECO:0000256" key="5">
    <source>
        <dbReference type="ARBA" id="ARBA00022989"/>
    </source>
</evidence>
<dbReference type="GO" id="GO:0005886">
    <property type="term" value="C:plasma membrane"/>
    <property type="evidence" value="ECO:0007669"/>
    <property type="project" value="UniProtKB-SubCell"/>
</dbReference>
<evidence type="ECO:0000256" key="6">
    <source>
        <dbReference type="ARBA" id="ARBA00023136"/>
    </source>
</evidence>
<keyword evidence="4 9" id="KW-0812">Transmembrane</keyword>
<dbReference type="Pfam" id="PF00015">
    <property type="entry name" value="MCPsignal"/>
    <property type="match status" value="1"/>
</dbReference>
<dbReference type="CDD" id="cd06225">
    <property type="entry name" value="HAMP"/>
    <property type="match status" value="1"/>
</dbReference>
<feature type="domain" description="HAMP" evidence="11">
    <location>
        <begin position="237"/>
        <end position="291"/>
    </location>
</feature>
<keyword evidence="3" id="KW-0145">Chemotaxis</keyword>
<evidence type="ECO:0000256" key="3">
    <source>
        <dbReference type="ARBA" id="ARBA00022500"/>
    </source>
</evidence>
<dbReference type="SMART" id="SM01049">
    <property type="entry name" value="Cache_2"/>
    <property type="match status" value="1"/>
</dbReference>
<dbReference type="GO" id="GO:0006935">
    <property type="term" value="P:chemotaxis"/>
    <property type="evidence" value="ECO:0007669"/>
    <property type="project" value="UniProtKB-KW"/>
</dbReference>
<dbReference type="GO" id="GO:0007165">
    <property type="term" value="P:signal transduction"/>
    <property type="evidence" value="ECO:0007669"/>
    <property type="project" value="UniProtKB-KW"/>
</dbReference>
<dbReference type="AlphaFoldDB" id="A0A0B7GU88"/>
<dbReference type="PANTHER" id="PTHR43531">
    <property type="entry name" value="PROTEIN ICFG"/>
    <property type="match status" value="1"/>
</dbReference>
<dbReference type="InterPro" id="IPR033480">
    <property type="entry name" value="sCache_2"/>
</dbReference>
<organism evidence="12 13">
    <name type="scientific">Treponema phagedenis</name>
    <dbReference type="NCBI Taxonomy" id="162"/>
    <lineage>
        <taxon>Bacteria</taxon>
        <taxon>Pseudomonadati</taxon>
        <taxon>Spirochaetota</taxon>
        <taxon>Spirochaetia</taxon>
        <taxon>Spirochaetales</taxon>
        <taxon>Treponemataceae</taxon>
        <taxon>Treponema</taxon>
    </lineage>
</organism>
<dbReference type="PROSITE" id="PS50885">
    <property type="entry name" value="HAMP"/>
    <property type="match status" value="1"/>
</dbReference>
<feature type="domain" description="Methyl-accepting transducer" evidence="10">
    <location>
        <begin position="338"/>
        <end position="560"/>
    </location>
</feature>
<dbReference type="GO" id="GO:0004888">
    <property type="term" value="F:transmembrane signaling receptor activity"/>
    <property type="evidence" value="ECO:0007669"/>
    <property type="project" value="InterPro"/>
</dbReference>
<evidence type="ECO:0000256" key="9">
    <source>
        <dbReference type="SAM" id="Phobius"/>
    </source>
</evidence>
<evidence type="ECO:0000256" key="7">
    <source>
        <dbReference type="ARBA" id="ARBA00029447"/>
    </source>
</evidence>
<dbReference type="SMART" id="SM00304">
    <property type="entry name" value="HAMP"/>
    <property type="match status" value="1"/>
</dbReference>
<dbReference type="Pfam" id="PF00672">
    <property type="entry name" value="HAMP"/>
    <property type="match status" value="1"/>
</dbReference>
<evidence type="ECO:0000313" key="13">
    <source>
        <dbReference type="Proteomes" id="UP000042527"/>
    </source>
</evidence>
<dbReference type="InterPro" id="IPR004089">
    <property type="entry name" value="MCPsignal_dom"/>
</dbReference>
<evidence type="ECO:0000256" key="4">
    <source>
        <dbReference type="ARBA" id="ARBA00022692"/>
    </source>
</evidence>
<comment type="similarity">
    <text evidence="7">Belongs to the methyl-accepting chemotaxis (MCP) protein family.</text>
</comment>
<evidence type="ECO:0000256" key="2">
    <source>
        <dbReference type="ARBA" id="ARBA00022475"/>
    </source>
</evidence>
<dbReference type="OrthoDB" id="2489132at2"/>
<keyword evidence="8" id="KW-0807">Transducer</keyword>
<keyword evidence="2" id="KW-1003">Cell membrane</keyword>
<dbReference type="Proteomes" id="UP000042527">
    <property type="component" value="Unassembled WGS sequence"/>
</dbReference>
<keyword evidence="6 9" id="KW-0472">Membrane</keyword>
<feature type="transmembrane region" description="Helical" evidence="9">
    <location>
        <begin position="213"/>
        <end position="239"/>
    </location>
</feature>
<dbReference type="PANTHER" id="PTHR43531:SF11">
    <property type="entry name" value="METHYL-ACCEPTING CHEMOTAXIS PROTEIN 3"/>
    <property type="match status" value="1"/>
</dbReference>
<protein>
    <submittedName>
        <fullName evidence="12">HAMP domain protein</fullName>
    </submittedName>
</protein>
<dbReference type="SUPFAM" id="SSF58104">
    <property type="entry name" value="Methyl-accepting chemotaxis protein (MCP) signaling domain"/>
    <property type="match status" value="1"/>
</dbReference>
<evidence type="ECO:0000259" key="10">
    <source>
        <dbReference type="PROSITE" id="PS50111"/>
    </source>
</evidence>
<dbReference type="InterPro" id="IPR003660">
    <property type="entry name" value="HAMP_dom"/>
</dbReference>
<keyword evidence="13" id="KW-1185">Reference proteome</keyword>
<gene>
    <name evidence="12" type="ORF">TPHV1_140040</name>
</gene>
<evidence type="ECO:0000256" key="8">
    <source>
        <dbReference type="PROSITE-ProRule" id="PRU00284"/>
    </source>
</evidence>
<dbReference type="PROSITE" id="PS50111">
    <property type="entry name" value="CHEMOTAXIS_TRANSDUC_2"/>
    <property type="match status" value="1"/>
</dbReference>
<sequence>MMNKKNFSIKYKISLFSFLGLILFYTVFILFNLYSILQYSRHMLAAQKDIMHHAYDEKVRNQVENIISLIDSYDTLYKKEGLTTEECQKKIKEVIRNIRYGDEGYFWIDTFDGKNILLPPKPEVEGSNRLGWKDAHNIPMVKEFIEIGKKEGGGFLDYWYPKLGSSDPQPKRTYTAPYKNYQWVIGTGNYVDAIQTEIDKREKNLTDFLFKSIITNIIIALILSIASIAAFILGINYMVVKPVRQTVYNLKNIAQGDGDLTVRLPVKGNDEFTELSIYFNQTIQKIRELVQSVANNSDIIRCVGEDLASNVTETVAAMKRISANIENVNEQALTQSASVIETASTTEEIIRTIKQLNKSIENQAASVIQSSSSIEEMVANIASIGKMLEENKIVMDNLHKQTLLGKEGAELANVDVAKIAERSVYLMEASQIIQHIASQTNLLAMNAAIEAAHAGDTGKGFAVVADEIRKLAEESNAQGKGIASKIKESTQSIERLTISGAAAENVFSEVVMLAEKALKLVAEIDSAMREQKHGSAEVLSAIRNINTVTTEVNNGSAEMLNGSKTVAEEMMKLESLTRNITGSMNEMASGAVQIDNAVQEVFEIAQKNKQSIENLSIEINKFKI</sequence>
<evidence type="ECO:0000259" key="11">
    <source>
        <dbReference type="PROSITE" id="PS50885"/>
    </source>
</evidence>
<evidence type="ECO:0000313" key="12">
    <source>
        <dbReference type="EMBL" id="CEM61092.1"/>
    </source>
</evidence>
<keyword evidence="5 9" id="KW-1133">Transmembrane helix</keyword>
<name>A0A0B7GU88_TREPH</name>
<evidence type="ECO:0000256" key="1">
    <source>
        <dbReference type="ARBA" id="ARBA00004651"/>
    </source>
</evidence>
<dbReference type="InterPro" id="IPR004090">
    <property type="entry name" value="Chemotax_Me-accpt_rcpt"/>
</dbReference>
<dbReference type="Gene3D" id="3.30.450.20">
    <property type="entry name" value="PAS domain"/>
    <property type="match status" value="1"/>
</dbReference>
<dbReference type="RefSeq" id="WP_044634433.1">
    <property type="nucleotide sequence ID" value="NZ_CDNC01000006.1"/>
</dbReference>
<dbReference type="CDD" id="cd18774">
    <property type="entry name" value="PDC2_HK_sensor"/>
    <property type="match status" value="1"/>
</dbReference>
<dbReference type="Gene3D" id="1.10.287.950">
    <property type="entry name" value="Methyl-accepting chemotaxis protein"/>
    <property type="match status" value="1"/>
</dbReference>
<dbReference type="Pfam" id="PF17200">
    <property type="entry name" value="sCache_2"/>
    <property type="match status" value="1"/>
</dbReference>